<dbReference type="InterPro" id="IPR031325">
    <property type="entry name" value="RHS_repeat"/>
</dbReference>
<dbReference type="Pfam" id="PF05593">
    <property type="entry name" value="RHS_repeat"/>
    <property type="match status" value="1"/>
</dbReference>
<proteinExistence type="predicted"/>
<accession>A0ABS0IZ47</accession>
<gene>
    <name evidence="1" type="ORF">I4902_18590</name>
</gene>
<keyword evidence="2" id="KW-1185">Reference proteome</keyword>
<protein>
    <submittedName>
        <fullName evidence="1">RHS repeat protein</fullName>
    </submittedName>
</protein>
<dbReference type="NCBIfam" id="TIGR01643">
    <property type="entry name" value="YD_repeat_2x"/>
    <property type="match status" value="2"/>
</dbReference>
<dbReference type="EMBL" id="JADSJP010000068">
    <property type="protein sequence ID" value="MBG2881253.1"/>
    <property type="molecule type" value="Genomic_DNA"/>
</dbReference>
<feature type="non-terminal residue" evidence="1">
    <location>
        <position position="146"/>
    </location>
</feature>
<dbReference type="PANTHER" id="PTHR32305">
    <property type="match status" value="1"/>
</dbReference>
<sequence>MISLKRLKKVINATGDVYSYERDKAGQIIREVDFAGREIQYRYDRLGRRIATRYPDNHELRYHYDETGLVTEQSIWLADGIEHKCLSTTTYQYNERLQLIRATNPDSVVEFEYDDQGHLCCERINGQEIKHQWDKEHDILTQTRFS</sequence>
<dbReference type="InterPro" id="IPR050708">
    <property type="entry name" value="T6SS_VgrG/RHS"/>
</dbReference>
<name>A0ABS0IZ47_9GAMM</name>
<organism evidence="1 2">
    <name type="scientific">Proteus alimentorum</name>
    <dbReference type="NCBI Taxonomy" id="1973495"/>
    <lineage>
        <taxon>Bacteria</taxon>
        <taxon>Pseudomonadati</taxon>
        <taxon>Pseudomonadota</taxon>
        <taxon>Gammaproteobacteria</taxon>
        <taxon>Enterobacterales</taxon>
        <taxon>Morganellaceae</taxon>
        <taxon>Proteus</taxon>
    </lineage>
</organism>
<comment type="caution">
    <text evidence="1">The sequence shown here is derived from an EMBL/GenBank/DDBJ whole genome shotgun (WGS) entry which is preliminary data.</text>
</comment>
<dbReference type="InterPro" id="IPR006530">
    <property type="entry name" value="YD"/>
</dbReference>
<dbReference type="Gene3D" id="2.180.10.10">
    <property type="entry name" value="RHS repeat-associated core"/>
    <property type="match status" value="1"/>
</dbReference>
<dbReference type="PANTHER" id="PTHR32305:SF15">
    <property type="entry name" value="PROTEIN RHSA-RELATED"/>
    <property type="match status" value="1"/>
</dbReference>
<reference evidence="1 2" key="1">
    <citation type="submission" date="2020-11" db="EMBL/GenBank/DDBJ databases">
        <title>Enhanced detection system for hospital associated transmission using whole genome sequencing surveillance.</title>
        <authorList>
            <person name="Harrison L.H."/>
            <person name="Van Tyne D."/>
            <person name="Marsh J.W."/>
            <person name="Griffith M.P."/>
            <person name="Snyder D.J."/>
            <person name="Cooper V.S."/>
            <person name="Mustapha M."/>
        </authorList>
    </citation>
    <scope>NUCLEOTIDE SEQUENCE [LARGE SCALE GENOMIC DNA]</scope>
    <source>
        <strain evidence="1 2">PR00075</strain>
    </source>
</reference>
<evidence type="ECO:0000313" key="1">
    <source>
        <dbReference type="EMBL" id="MBG2881253.1"/>
    </source>
</evidence>
<dbReference type="Proteomes" id="UP000614721">
    <property type="component" value="Unassembled WGS sequence"/>
</dbReference>
<evidence type="ECO:0000313" key="2">
    <source>
        <dbReference type="Proteomes" id="UP000614721"/>
    </source>
</evidence>